<dbReference type="GO" id="GO:0032259">
    <property type="term" value="P:methylation"/>
    <property type="evidence" value="ECO:0007669"/>
    <property type="project" value="UniProtKB-KW"/>
</dbReference>
<dbReference type="InterPro" id="IPR006342">
    <property type="entry name" value="FkbM_mtfrase"/>
</dbReference>
<dbReference type="InterPro" id="IPR052514">
    <property type="entry name" value="SAM-dependent_MTase"/>
</dbReference>
<dbReference type="OrthoDB" id="9810122at2"/>
<reference evidence="3" key="1">
    <citation type="submission" date="2016-10" db="EMBL/GenBank/DDBJ databases">
        <authorList>
            <person name="Varghese N."/>
            <person name="Submissions S."/>
        </authorList>
    </citation>
    <scope>NUCLEOTIDE SEQUENCE [LARGE SCALE GENOMIC DNA]</scope>
    <source>
        <strain evidence="3">DSM 11578</strain>
    </source>
</reference>
<dbReference type="GO" id="GO:0008168">
    <property type="term" value="F:methyltransferase activity"/>
    <property type="evidence" value="ECO:0007669"/>
    <property type="project" value="UniProtKB-KW"/>
</dbReference>
<dbReference type="Gene3D" id="3.40.50.150">
    <property type="entry name" value="Vaccinia Virus protein VP39"/>
    <property type="match status" value="1"/>
</dbReference>
<dbReference type="NCBIfam" id="TIGR01444">
    <property type="entry name" value="fkbM_fam"/>
    <property type="match status" value="1"/>
</dbReference>
<feature type="domain" description="Methyltransferase FkbM" evidence="1">
    <location>
        <begin position="60"/>
        <end position="209"/>
    </location>
</feature>
<dbReference type="Proteomes" id="UP000198924">
    <property type="component" value="Unassembled WGS sequence"/>
</dbReference>
<keyword evidence="2" id="KW-0808">Transferase</keyword>
<dbReference type="EMBL" id="FOSH01000008">
    <property type="protein sequence ID" value="SFK32670.1"/>
    <property type="molecule type" value="Genomic_DNA"/>
</dbReference>
<organism evidence="2 3">
    <name type="scientific">Methylophaga sulfidovorans</name>
    <dbReference type="NCBI Taxonomy" id="45496"/>
    <lineage>
        <taxon>Bacteria</taxon>
        <taxon>Pseudomonadati</taxon>
        <taxon>Pseudomonadota</taxon>
        <taxon>Gammaproteobacteria</taxon>
        <taxon>Thiotrichales</taxon>
        <taxon>Piscirickettsiaceae</taxon>
        <taxon>Methylophaga</taxon>
    </lineage>
</organism>
<dbReference type="RefSeq" id="WP_091713519.1">
    <property type="nucleotide sequence ID" value="NZ_FOSH01000008.1"/>
</dbReference>
<proteinExistence type="predicted"/>
<evidence type="ECO:0000313" key="3">
    <source>
        <dbReference type="Proteomes" id="UP000198924"/>
    </source>
</evidence>
<dbReference type="Pfam" id="PF05050">
    <property type="entry name" value="Methyltransf_21"/>
    <property type="match status" value="1"/>
</dbReference>
<dbReference type="InterPro" id="IPR029063">
    <property type="entry name" value="SAM-dependent_MTases_sf"/>
</dbReference>
<protein>
    <submittedName>
        <fullName evidence="2">Methyltransferase, FkbM family</fullName>
    </submittedName>
</protein>
<keyword evidence="3" id="KW-1185">Reference proteome</keyword>
<sequence length="261" mass="29282">MFKELVIGTGFDCFLLEMRSRLSLVASSLKSSPSIGTELNDYLATYLLVRLCDNDKTFLDVGSHIGSVISEVKHHRKSKIMAFEAIPNKAKNLIKKFPDVTVFNYAVSDASGKAKFYINEKLSGYSSLNKSTDTVEIDVDVSTIDTLVDDDNVDVIKIDIEGAELGALRGGLKLINKCHPTIMFESAPSEVLGYTKKQMWQFFDDIGYKIFIPNRLAHNAKPLSLDGFLDSHEYPRRTTNYFAVHESRIQEIKQKAIDILS</sequence>
<evidence type="ECO:0000313" key="2">
    <source>
        <dbReference type="EMBL" id="SFK32670.1"/>
    </source>
</evidence>
<keyword evidence="2" id="KW-0489">Methyltransferase</keyword>
<dbReference type="AlphaFoldDB" id="A0A1I3YLN6"/>
<dbReference type="PANTHER" id="PTHR34203">
    <property type="entry name" value="METHYLTRANSFERASE, FKBM FAMILY PROTEIN"/>
    <property type="match status" value="1"/>
</dbReference>
<dbReference type="PANTHER" id="PTHR34203:SF15">
    <property type="entry name" value="SLL1173 PROTEIN"/>
    <property type="match status" value="1"/>
</dbReference>
<name>A0A1I3YLN6_9GAMM</name>
<gene>
    <name evidence="2" type="ORF">SAMN04488079_108125</name>
</gene>
<dbReference type="SUPFAM" id="SSF53335">
    <property type="entry name" value="S-adenosyl-L-methionine-dependent methyltransferases"/>
    <property type="match status" value="1"/>
</dbReference>
<evidence type="ECO:0000259" key="1">
    <source>
        <dbReference type="Pfam" id="PF05050"/>
    </source>
</evidence>
<accession>A0A1I3YLN6</accession>